<gene>
    <name evidence="2" type="primary">ga13726</name>
    <name evidence="2" type="ORF">PR202_ga13726</name>
</gene>
<proteinExistence type="predicted"/>
<evidence type="ECO:0000256" key="1">
    <source>
        <dbReference type="SAM" id="MobiDB-lite"/>
    </source>
</evidence>
<protein>
    <submittedName>
        <fullName evidence="2">Uncharacterized protein</fullName>
    </submittedName>
</protein>
<reference evidence="2" key="1">
    <citation type="journal article" date="2018" name="DNA Res.">
        <title>Multiple hybrid de novo genome assembly of finger millet, an orphan allotetraploid crop.</title>
        <authorList>
            <person name="Hatakeyama M."/>
            <person name="Aluri S."/>
            <person name="Balachadran M.T."/>
            <person name="Sivarajan S.R."/>
            <person name="Patrignani A."/>
            <person name="Gruter S."/>
            <person name="Poveda L."/>
            <person name="Shimizu-Inatsugi R."/>
            <person name="Baeten J."/>
            <person name="Francoijs K.J."/>
            <person name="Nataraja K.N."/>
            <person name="Reddy Y.A.N."/>
            <person name="Phadnis S."/>
            <person name="Ravikumar R.L."/>
            <person name="Schlapbach R."/>
            <person name="Sreeman S.M."/>
            <person name="Shimizu K.K."/>
        </authorList>
    </citation>
    <scope>NUCLEOTIDE SEQUENCE</scope>
</reference>
<organism evidence="2 3">
    <name type="scientific">Eleusine coracana subsp. coracana</name>
    <dbReference type="NCBI Taxonomy" id="191504"/>
    <lineage>
        <taxon>Eukaryota</taxon>
        <taxon>Viridiplantae</taxon>
        <taxon>Streptophyta</taxon>
        <taxon>Embryophyta</taxon>
        <taxon>Tracheophyta</taxon>
        <taxon>Spermatophyta</taxon>
        <taxon>Magnoliopsida</taxon>
        <taxon>Liliopsida</taxon>
        <taxon>Poales</taxon>
        <taxon>Poaceae</taxon>
        <taxon>PACMAD clade</taxon>
        <taxon>Chloridoideae</taxon>
        <taxon>Cynodonteae</taxon>
        <taxon>Eleusininae</taxon>
        <taxon>Eleusine</taxon>
    </lineage>
</organism>
<accession>A0AAV5CFA2</accession>
<reference evidence="2" key="2">
    <citation type="submission" date="2021-12" db="EMBL/GenBank/DDBJ databases">
        <title>Resequencing data analysis of finger millet.</title>
        <authorList>
            <person name="Hatakeyama M."/>
            <person name="Aluri S."/>
            <person name="Balachadran M.T."/>
            <person name="Sivarajan S.R."/>
            <person name="Poveda L."/>
            <person name="Shimizu-Inatsugi R."/>
            <person name="Schlapbach R."/>
            <person name="Sreeman S.M."/>
            <person name="Shimizu K.K."/>
        </authorList>
    </citation>
    <scope>NUCLEOTIDE SEQUENCE</scope>
</reference>
<sequence length="579" mass="60624">MYSLATCRRRHPRYPVRNPHPETLDCQQVGRLGSAVQSLVVDPQTEIIHLVGLMEHQIQVEQVNYLADQMVKSQILALTWVLLGCAVDEFMLVLAEPPPEEADCPKVNVLGEDELEPKGLLKEEVDEAAAELENTLVLTTVAETAEELGDENANPVLGLELNGVENVDPAPNCELPNPDPAVEDVAPKETVPGPDEEAPAPNEKVPDPDEAAPAPKEKVPDPDEAAPTPKDTVPGPVEAVPAPNETAPGPDEAAPTPKETASGPDEVAPAPIDTVPGPDEVAPAPKETVPGPDEAAPAPNPKETVPDPDEEVPAPKERIPGPDDAAAPNATVPGADEEVPTPKDMVPEPAEEAPAPKDTVPDPDEKAPTPEVGNDKPNCATELWGGFDTVASNCGGLLPNTGLDAVVVVEPAATLEAATGEDEKVEMLEKIDADEVGELEKVEGEVRRLDDGLLIESGAVDLVSAVVLPIPNVVVAGFASAISDLTDSAIEEPTKVPEPKLNAVDGGIDEERAGLLLATANMEVDGAELRAGLAAGVSFGDDEYEKPLLRLDDDDAVEEKWSGAFSVVDATDGNTLSDD</sequence>
<keyword evidence="3" id="KW-1185">Reference proteome</keyword>
<dbReference type="AlphaFoldDB" id="A0AAV5CFA2"/>
<dbReference type="Proteomes" id="UP001054889">
    <property type="component" value="Unassembled WGS sequence"/>
</dbReference>
<dbReference type="EMBL" id="BQKI01000006">
    <property type="protein sequence ID" value="GJM96855.1"/>
    <property type="molecule type" value="Genomic_DNA"/>
</dbReference>
<evidence type="ECO:0000313" key="2">
    <source>
        <dbReference type="EMBL" id="GJM96855.1"/>
    </source>
</evidence>
<feature type="compositionally biased region" description="Basic and acidic residues" evidence="1">
    <location>
        <begin position="359"/>
        <end position="368"/>
    </location>
</feature>
<evidence type="ECO:0000313" key="3">
    <source>
        <dbReference type="Proteomes" id="UP001054889"/>
    </source>
</evidence>
<feature type="region of interest" description="Disordered" evidence="1">
    <location>
        <begin position="163"/>
        <end position="377"/>
    </location>
</feature>
<name>A0AAV5CFA2_ELECO</name>
<comment type="caution">
    <text evidence="2">The sequence shown here is derived from an EMBL/GenBank/DDBJ whole genome shotgun (WGS) entry which is preliminary data.</text>
</comment>